<dbReference type="Proteomes" id="UP000050557">
    <property type="component" value="Unassembled WGS sequence"/>
</dbReference>
<dbReference type="Gene3D" id="3.40.30.10">
    <property type="entry name" value="Glutaredoxin"/>
    <property type="match status" value="1"/>
</dbReference>
<name>A0A0P9R9M3_9PSED</name>
<comment type="caution">
    <text evidence="3">The sequence shown here is derived from an EMBL/GenBank/DDBJ whole genome shotgun (WGS) entry which is preliminary data.</text>
</comment>
<dbReference type="Gene3D" id="1.20.1050.10">
    <property type="match status" value="1"/>
</dbReference>
<dbReference type="CDD" id="cd03205">
    <property type="entry name" value="GST_C_6"/>
    <property type="match status" value="1"/>
</dbReference>
<evidence type="ECO:0000313" key="3">
    <source>
        <dbReference type="EMBL" id="KPX41740.1"/>
    </source>
</evidence>
<dbReference type="PATRIC" id="fig|251654.3.peg.219"/>
<dbReference type="GO" id="GO:0005737">
    <property type="term" value="C:cytoplasm"/>
    <property type="evidence" value="ECO:0007669"/>
    <property type="project" value="TreeGrafter"/>
</dbReference>
<dbReference type="GO" id="GO:0016740">
    <property type="term" value="F:transferase activity"/>
    <property type="evidence" value="ECO:0007669"/>
    <property type="project" value="UniProtKB-KW"/>
</dbReference>
<dbReference type="InterPro" id="IPR004045">
    <property type="entry name" value="Glutathione_S-Trfase_N"/>
</dbReference>
<dbReference type="SUPFAM" id="SSF47616">
    <property type="entry name" value="GST C-terminal domain-like"/>
    <property type="match status" value="1"/>
</dbReference>
<organism evidence="3 4">
    <name type="scientific">Pseudomonas syringae pv. helianthi</name>
    <dbReference type="NCBI Taxonomy" id="251654"/>
    <lineage>
        <taxon>Bacteria</taxon>
        <taxon>Pseudomonadati</taxon>
        <taxon>Pseudomonadota</taxon>
        <taxon>Gammaproteobacteria</taxon>
        <taxon>Pseudomonadales</taxon>
        <taxon>Pseudomonadaceae</taxon>
        <taxon>Pseudomonas</taxon>
    </lineage>
</organism>
<dbReference type="PANTHER" id="PTHR43968:SF6">
    <property type="entry name" value="GLUTATHIONE S-TRANSFERASE OMEGA"/>
    <property type="match status" value="1"/>
</dbReference>
<dbReference type="Pfam" id="PF13409">
    <property type="entry name" value="GST_N_2"/>
    <property type="match status" value="1"/>
</dbReference>
<dbReference type="InterPro" id="IPR036282">
    <property type="entry name" value="Glutathione-S-Trfase_C_sf"/>
</dbReference>
<gene>
    <name evidence="3" type="ORF">ALO68_00168</name>
</gene>
<proteinExistence type="predicted"/>
<feature type="chain" id="PRO_5006166963" evidence="1">
    <location>
        <begin position="22"/>
        <end position="228"/>
    </location>
</feature>
<dbReference type="InterPro" id="IPR036249">
    <property type="entry name" value="Thioredoxin-like_sf"/>
</dbReference>
<dbReference type="SUPFAM" id="SSF52833">
    <property type="entry name" value="Thioredoxin-like"/>
    <property type="match status" value="1"/>
</dbReference>
<feature type="domain" description="GST N-terminal" evidence="2">
    <location>
        <begin position="23"/>
        <end position="106"/>
    </location>
</feature>
<evidence type="ECO:0000256" key="1">
    <source>
        <dbReference type="SAM" id="SignalP"/>
    </source>
</evidence>
<reference evidence="3 4" key="1">
    <citation type="submission" date="2015-09" db="EMBL/GenBank/DDBJ databases">
        <title>Genome announcement of multiple Pseudomonas syringae strains.</title>
        <authorList>
            <person name="Thakur S."/>
            <person name="Wang P.W."/>
            <person name="Gong Y."/>
            <person name="Weir B.S."/>
            <person name="Guttman D.S."/>
        </authorList>
    </citation>
    <scope>NUCLEOTIDE SEQUENCE [LARGE SCALE GENOMIC DNA]</scope>
    <source>
        <strain evidence="3 4">ICMP4531</strain>
    </source>
</reference>
<feature type="signal peptide" evidence="1">
    <location>
        <begin position="1"/>
        <end position="21"/>
    </location>
</feature>
<keyword evidence="1" id="KW-0732">Signal</keyword>
<protein>
    <submittedName>
        <fullName evidence="3">Putative Glutathione S-transferase</fullName>
    </submittedName>
</protein>
<sequence length="228" mass="25699">MRTRCPLSSLWVCLIRGTPMSAPTMTLYFNAASPFARKVLVMLHETAQLDRVQLQPTVVTPVSPSAQLNEENPAGKLPALRLADGNVIHDSRVILDYLDHQHVGLPLIPREGSSRWRRLTLASLADAVLDAAILIRYETALRPQEKHWDQWLDNQQQKIERSLHYFESNAIIELSTSFDVASISVAAALGYLDFRQPDLNWRSAYPRLAAWYLDASQRPSMIATQPSV</sequence>
<dbReference type="PROSITE" id="PS50404">
    <property type="entry name" value="GST_NTER"/>
    <property type="match status" value="1"/>
</dbReference>
<accession>A0A0P9R9M3</accession>
<dbReference type="AlphaFoldDB" id="A0A0P9R9M3"/>
<evidence type="ECO:0000259" key="2">
    <source>
        <dbReference type="PROSITE" id="PS50404"/>
    </source>
</evidence>
<dbReference type="EMBL" id="LJQM01000206">
    <property type="protein sequence ID" value="KPX41740.1"/>
    <property type="molecule type" value="Genomic_DNA"/>
</dbReference>
<keyword evidence="3" id="KW-0808">Transferase</keyword>
<dbReference type="PANTHER" id="PTHR43968">
    <property type="match status" value="1"/>
</dbReference>
<dbReference type="Pfam" id="PF13410">
    <property type="entry name" value="GST_C_2"/>
    <property type="match status" value="1"/>
</dbReference>
<evidence type="ECO:0000313" key="4">
    <source>
        <dbReference type="Proteomes" id="UP000050557"/>
    </source>
</evidence>
<dbReference type="InterPro" id="IPR050983">
    <property type="entry name" value="GST_Omega/HSP26"/>
</dbReference>